<evidence type="ECO:0000313" key="2">
    <source>
        <dbReference type="Proteomes" id="UP001164929"/>
    </source>
</evidence>
<dbReference type="Proteomes" id="UP001164929">
    <property type="component" value="Chromosome 12"/>
</dbReference>
<evidence type="ECO:0000313" key="1">
    <source>
        <dbReference type="EMBL" id="KAJ6976796.1"/>
    </source>
</evidence>
<organism evidence="1 2">
    <name type="scientific">Populus alba x Populus x berolinensis</name>
    <dbReference type="NCBI Taxonomy" id="444605"/>
    <lineage>
        <taxon>Eukaryota</taxon>
        <taxon>Viridiplantae</taxon>
        <taxon>Streptophyta</taxon>
        <taxon>Embryophyta</taxon>
        <taxon>Tracheophyta</taxon>
        <taxon>Spermatophyta</taxon>
        <taxon>Magnoliopsida</taxon>
        <taxon>eudicotyledons</taxon>
        <taxon>Gunneridae</taxon>
        <taxon>Pentapetalae</taxon>
        <taxon>rosids</taxon>
        <taxon>fabids</taxon>
        <taxon>Malpighiales</taxon>
        <taxon>Salicaceae</taxon>
        <taxon>Saliceae</taxon>
        <taxon>Populus</taxon>
    </lineage>
</organism>
<dbReference type="AlphaFoldDB" id="A0AAD6M0N1"/>
<proteinExistence type="predicted"/>
<dbReference type="EMBL" id="JAQIZT010000012">
    <property type="protein sequence ID" value="KAJ6976796.1"/>
    <property type="molecule type" value="Genomic_DNA"/>
</dbReference>
<comment type="caution">
    <text evidence="1">The sequence shown here is derived from an EMBL/GenBank/DDBJ whole genome shotgun (WGS) entry which is preliminary data.</text>
</comment>
<protein>
    <submittedName>
        <fullName evidence="1">Uncharacterized protein</fullName>
    </submittedName>
</protein>
<keyword evidence="2" id="KW-1185">Reference proteome</keyword>
<accession>A0AAD6M0N1</accession>
<gene>
    <name evidence="1" type="ORF">NC653_028840</name>
</gene>
<name>A0AAD6M0N1_9ROSI</name>
<sequence>MIKLLLDRVDLSSQYLNTDSSARQSKIIHKRYSSRFDHSLCATLFSKEIAIGKLRPVNSLRF</sequence>
<reference evidence="1" key="1">
    <citation type="journal article" date="2023" name="Mol. Ecol. Resour.">
        <title>Chromosome-level genome assembly of a triploid poplar Populus alba 'Berolinensis'.</title>
        <authorList>
            <person name="Chen S."/>
            <person name="Yu Y."/>
            <person name="Wang X."/>
            <person name="Wang S."/>
            <person name="Zhang T."/>
            <person name="Zhou Y."/>
            <person name="He R."/>
            <person name="Meng N."/>
            <person name="Wang Y."/>
            <person name="Liu W."/>
            <person name="Liu Z."/>
            <person name="Liu J."/>
            <person name="Guo Q."/>
            <person name="Huang H."/>
            <person name="Sederoff R.R."/>
            <person name="Wang G."/>
            <person name="Qu G."/>
            <person name="Chen S."/>
        </authorList>
    </citation>
    <scope>NUCLEOTIDE SEQUENCE</scope>
    <source>
        <strain evidence="1">SC-2020</strain>
    </source>
</reference>